<proteinExistence type="predicted"/>
<accession>A0A076G998</accession>
<dbReference type="KEGG" id="vg:23680221"/>
<dbReference type="EMBL" id="KM083128">
    <property type="protein sequence ID" value="AII28198.1"/>
    <property type="molecule type" value="Genomic_DNA"/>
</dbReference>
<keyword evidence="2" id="KW-1185">Reference proteome</keyword>
<gene>
    <name evidence="1" type="primary">54</name>
    <name evidence="1" type="ORF">PBI_SPARKY_54</name>
</gene>
<organism evidence="1 2">
    <name type="scientific">Mycobacterium phage Sparky</name>
    <dbReference type="NCBI Taxonomy" id="1527493"/>
    <lineage>
        <taxon>Viruses</taxon>
        <taxon>Duplodnaviria</taxon>
        <taxon>Heunggongvirae</taxon>
        <taxon>Uroviricota</taxon>
        <taxon>Caudoviricetes</taxon>
        <taxon>Sparkyvirus</taxon>
        <taxon>Sparkyvirus sparky</taxon>
    </lineage>
</organism>
<dbReference type="OrthoDB" id="22072at10239"/>
<protein>
    <submittedName>
        <fullName evidence="1">Uncharacterized protein</fullName>
    </submittedName>
</protein>
<sequence length="114" mass="13273">MTAADQMCLSYGITTAERFEQFHAANPVVYVTLVRLAREWVRRTGRRKLGIKTLYERARWEIALATNDPDYKLNNNYTAFYARLIMARCPDLHDMFDLRASEADAWITTYMQGA</sequence>
<dbReference type="GeneID" id="23680221"/>
<evidence type="ECO:0000313" key="1">
    <source>
        <dbReference type="EMBL" id="AII28198.1"/>
    </source>
</evidence>
<reference evidence="1 2" key="1">
    <citation type="submission" date="2014-07" db="EMBL/GenBank/DDBJ databases">
        <authorList>
            <person name="Simmons-Yager K."/>
            <person name="Taylor B.J."/>
            <person name="Thorniley A.J."/>
            <person name="Dasenko M.A."/>
            <person name="Denver D.R."/>
            <person name="Garcia-Ruiz H."/>
            <person name="Hoyer J.S."/>
            <person name="Jogdeo S."/>
            <person name="Sullivan C.M."/>
            <person name="Peterson M.R."/>
            <person name="Rowley E.R."/>
            <person name="Schnitzler C.E."/>
            <person name="Vining K.J."/>
            <person name="Almabruk K.H."/>
            <person name="Banawas S."/>
            <person name="Beatty C."/>
            <person name="Bullock C.J."/>
            <person name="Cappellazzi J.E."/>
            <person name="Chagani S.E."/>
            <person name="Chatterjee P."/>
            <person name="Cram E.D."/>
            <person name="Elorriaga M.E.S.T.E.F.A."/>
            <person name="Esser M."/>
            <person name="Fellows E.J."/>
            <person name="Garcia G.R."/>
            <person name="Gullaba J.M."/>
            <person name="Kinsley M.A."/>
            <person name="Luo F."/>
            <person name="Mcginnis M."/>
            <person name="Paquette C.E."/>
            <person name="Reddekopp R.L."/>
            <person name="Rosen K.L."/>
            <person name="Sahlfeld L.M."/>
            <person name="Vondras A.M."/>
            <person name="Wang J.X."/>
            <person name="Weiss E.S."/>
            <person name="Wernick R."/>
            <person name="Abuelizz H.A."/>
            <person name="Amaro Y."/>
            <person name="Archer C.L."/>
            <person name="Basu A."/>
            <person name="Bellinger M.R."/>
            <person name="Johnson S.F."/>
            <person name="Kitchen S.A."/>
            <person name="Li M."/>
            <person name="Morey-Castro K.E."/>
            <person name="Lavalleur H.J."/>
            <person name="Rangel L.J."/>
            <person name="Ree J.F."/>
            <person name="Shay S.D."/>
            <person name="Sheng Y."/>
            <person name="Smyth J.C."/>
            <person name="Stamm E.A."/>
            <person name="Taylor C.R."/>
            <person name="Vining O.B."/>
            <person name="Wanzeck K.M."/>
            <person name="Watson G."/>
            <person name="Bruck A.J."/>
            <person name="Anders K.R."/>
            <person name="Braun M.A."/>
            <person name="Delesalle V.A."/>
            <person name="Hughes L.E."/>
            <person name="Ware V.C."/>
            <person name="Bradley K.W."/>
            <person name="Barker L.P."/>
            <person name="Asai D.J."/>
            <person name="Bowman C.A."/>
            <person name="Russell D.A."/>
            <person name="Pope W.H."/>
            <person name="Jacobs-Sera D."/>
            <person name="Hendrix R.W."/>
            <person name="Hatfull G.F."/>
        </authorList>
    </citation>
    <scope>NUCLEOTIDE SEQUENCE [LARGE SCALE GENOMIC DNA]</scope>
</reference>
<evidence type="ECO:0000313" key="2">
    <source>
        <dbReference type="Proteomes" id="UP000028659"/>
    </source>
</evidence>
<name>A0A076G998_9CAUD</name>
<dbReference type="Proteomes" id="UP000028659">
    <property type="component" value="Genome"/>
</dbReference>
<dbReference type="RefSeq" id="YP_009125433.1">
    <property type="nucleotide sequence ID" value="NC_026597.1"/>
</dbReference>